<evidence type="ECO:0000256" key="1">
    <source>
        <dbReference type="SAM" id="MobiDB-lite"/>
    </source>
</evidence>
<proteinExistence type="predicted"/>
<feature type="compositionally biased region" description="Low complexity" evidence="1">
    <location>
        <begin position="61"/>
        <end position="72"/>
    </location>
</feature>
<feature type="compositionally biased region" description="Basic and acidic residues" evidence="1">
    <location>
        <begin position="19"/>
        <end position="36"/>
    </location>
</feature>
<protein>
    <submittedName>
        <fullName evidence="2">Predicted protein</fullName>
    </submittedName>
</protein>
<feature type="region of interest" description="Disordered" evidence="1">
    <location>
        <begin position="1"/>
        <end position="79"/>
    </location>
</feature>
<accession>D7MWU3</accession>
<reference evidence="3" key="1">
    <citation type="journal article" date="2011" name="Nat. Genet.">
        <title>The Arabidopsis lyrata genome sequence and the basis of rapid genome size change.</title>
        <authorList>
            <person name="Hu T.T."/>
            <person name="Pattyn P."/>
            <person name="Bakker E.G."/>
            <person name="Cao J."/>
            <person name="Cheng J.-F."/>
            <person name="Clark R.M."/>
            <person name="Fahlgren N."/>
            <person name="Fawcett J.A."/>
            <person name="Grimwood J."/>
            <person name="Gundlach H."/>
            <person name="Haberer G."/>
            <person name="Hollister J.D."/>
            <person name="Ossowski S."/>
            <person name="Ottilar R.P."/>
            <person name="Salamov A.A."/>
            <person name="Schneeberger K."/>
            <person name="Spannagl M."/>
            <person name="Wang X."/>
            <person name="Yang L."/>
            <person name="Nasrallah M.E."/>
            <person name="Bergelson J."/>
            <person name="Carrington J.C."/>
            <person name="Gaut B.S."/>
            <person name="Schmutz J."/>
            <person name="Mayer K.F.X."/>
            <person name="Van de Peer Y."/>
            <person name="Grigoriev I.V."/>
            <person name="Nordborg M."/>
            <person name="Weigel D."/>
            <person name="Guo Y.-L."/>
        </authorList>
    </citation>
    <scope>NUCLEOTIDE SEQUENCE [LARGE SCALE GENOMIC DNA]</scope>
    <source>
        <strain evidence="3">cv. MN47</strain>
    </source>
</reference>
<dbReference type="HOGENOM" id="CLU_2200551_0_0_1"/>
<gene>
    <name evidence="2" type="ORF">ARALYDRAFT_655429</name>
</gene>
<dbReference type="Gramene" id="Al_scaffold_0206_1">
    <property type="protein sequence ID" value="Al_scaffold_0206_1"/>
    <property type="gene ID" value="Al_scaffold_0206_1"/>
</dbReference>
<evidence type="ECO:0000313" key="3">
    <source>
        <dbReference type="Proteomes" id="UP000008694"/>
    </source>
</evidence>
<name>D7MWU3_ARALL</name>
<evidence type="ECO:0000313" key="2">
    <source>
        <dbReference type="EMBL" id="EFH38987.1"/>
    </source>
</evidence>
<dbReference type="AlphaFoldDB" id="D7MWU3"/>
<sequence>MASPKSFHPLPDPISTKDNPQRSEKSQGREKYERFQKSVQGVGEDSEVSNDFCSPSSSETLGSLAPSSLRSRAPPPLGSVKRAETTDLLVFRNLLFSSLTLDDECCCK</sequence>
<feature type="compositionally biased region" description="Polar residues" evidence="1">
    <location>
        <begin position="49"/>
        <end position="60"/>
    </location>
</feature>
<keyword evidence="3" id="KW-1185">Reference proteome</keyword>
<organism evidence="3">
    <name type="scientific">Arabidopsis lyrata subsp. lyrata</name>
    <name type="common">Lyre-leaved rock-cress</name>
    <dbReference type="NCBI Taxonomy" id="81972"/>
    <lineage>
        <taxon>Eukaryota</taxon>
        <taxon>Viridiplantae</taxon>
        <taxon>Streptophyta</taxon>
        <taxon>Embryophyta</taxon>
        <taxon>Tracheophyta</taxon>
        <taxon>Spermatophyta</taxon>
        <taxon>Magnoliopsida</taxon>
        <taxon>eudicotyledons</taxon>
        <taxon>Gunneridae</taxon>
        <taxon>Pentapetalae</taxon>
        <taxon>rosids</taxon>
        <taxon>malvids</taxon>
        <taxon>Brassicales</taxon>
        <taxon>Brassicaceae</taxon>
        <taxon>Camelineae</taxon>
        <taxon>Arabidopsis</taxon>
    </lineage>
</organism>
<dbReference type="EMBL" id="GL348859">
    <property type="protein sequence ID" value="EFH38987.1"/>
    <property type="molecule type" value="Genomic_DNA"/>
</dbReference>
<dbReference type="Proteomes" id="UP000008694">
    <property type="component" value="Unassembled WGS sequence"/>
</dbReference>